<organism evidence="1 2">
    <name type="scientific">Posidoniimonas corsicana</name>
    <dbReference type="NCBI Taxonomy" id="1938618"/>
    <lineage>
        <taxon>Bacteria</taxon>
        <taxon>Pseudomonadati</taxon>
        <taxon>Planctomycetota</taxon>
        <taxon>Planctomycetia</taxon>
        <taxon>Pirellulales</taxon>
        <taxon>Lacipirellulaceae</taxon>
        <taxon>Posidoniimonas</taxon>
    </lineage>
</organism>
<evidence type="ECO:0000313" key="1">
    <source>
        <dbReference type="EMBL" id="TWT38237.1"/>
    </source>
</evidence>
<reference evidence="1 2" key="1">
    <citation type="submission" date="2019-02" db="EMBL/GenBank/DDBJ databases">
        <title>Deep-cultivation of Planctomycetes and their phenomic and genomic characterization uncovers novel biology.</title>
        <authorList>
            <person name="Wiegand S."/>
            <person name="Jogler M."/>
            <person name="Boedeker C."/>
            <person name="Pinto D."/>
            <person name="Vollmers J."/>
            <person name="Rivas-Marin E."/>
            <person name="Kohn T."/>
            <person name="Peeters S.H."/>
            <person name="Heuer A."/>
            <person name="Rast P."/>
            <person name="Oberbeckmann S."/>
            <person name="Bunk B."/>
            <person name="Jeske O."/>
            <person name="Meyerdierks A."/>
            <person name="Storesund J.E."/>
            <person name="Kallscheuer N."/>
            <person name="Luecker S."/>
            <person name="Lage O.M."/>
            <person name="Pohl T."/>
            <person name="Merkel B.J."/>
            <person name="Hornburger P."/>
            <person name="Mueller R.-W."/>
            <person name="Bruemmer F."/>
            <person name="Labrenz M."/>
            <person name="Spormann A.M."/>
            <person name="Op Den Camp H."/>
            <person name="Overmann J."/>
            <person name="Amann R."/>
            <person name="Jetten M.S.M."/>
            <person name="Mascher T."/>
            <person name="Medema M.H."/>
            <person name="Devos D.P."/>
            <person name="Kaster A.-K."/>
            <person name="Ovreas L."/>
            <person name="Rohde M."/>
            <person name="Galperin M.Y."/>
            <person name="Jogler C."/>
        </authorList>
    </citation>
    <scope>NUCLEOTIDE SEQUENCE [LARGE SCALE GENOMIC DNA]</scope>
    <source>
        <strain evidence="1 2">KOR34</strain>
    </source>
</reference>
<gene>
    <name evidence="1" type="ORF">KOR34_32060</name>
</gene>
<dbReference type="RefSeq" id="WP_146565621.1">
    <property type="nucleotide sequence ID" value="NZ_SIHJ01000001.1"/>
</dbReference>
<comment type="caution">
    <text evidence="1">The sequence shown here is derived from an EMBL/GenBank/DDBJ whole genome shotgun (WGS) entry which is preliminary data.</text>
</comment>
<evidence type="ECO:0000313" key="2">
    <source>
        <dbReference type="Proteomes" id="UP000316714"/>
    </source>
</evidence>
<dbReference type="AlphaFoldDB" id="A0A5C5VJV8"/>
<name>A0A5C5VJV8_9BACT</name>
<proteinExistence type="predicted"/>
<keyword evidence="2" id="KW-1185">Reference proteome</keyword>
<protein>
    <submittedName>
        <fullName evidence="1">Uncharacterized protein</fullName>
    </submittedName>
</protein>
<dbReference type="Proteomes" id="UP000316714">
    <property type="component" value="Unassembled WGS sequence"/>
</dbReference>
<sequence>MESKRIEIAPYALYTLAAGALTLSWVALELCVDSKPERPRYAPRSITAAAVPCRPAPRMVATAREAGYRPSLAALLPQTSNYVEATPGPVRVPLPLHAQASELVALAPARPLWTARDAQPWRLFGADTLGAIRRGGAAIGRAHNEAARRIDLRPLVDRLARLQPPAEPEIIRSPAGLTGPIRVAPGDRLAMVNDSARHARPKLTIRQRDSLDGLLDDIRLEDQASSPDSLLRSELTALLDLPDCEAWAREALRQLDLLTTGAEPAADGYAAGADAFARHAERGLAEAEHFRSARARVELRKAAYAVLRRAPTWRIAAQLKERDALVATADADKSNQELRRRLRRFAAQVGASHEGDGWRRYLKLMQLERALDAPRADNGQARRDLAREILARLAADSLDDQQRTFTSTGVVAALTDELHLAAVDHVDVPRLVNDLELYELKPNPELAERIATRRNLLRRSAAEGHQQLASQIEQNYRNANVRVALAAHLLQRLLPQPQPEAQPVAERIAGTPVRGSALTSTDIRLRLTPDPRAWRITLEARGAVTARTVADGGPAQLSTHGDTAFVAQKPLVIHRRGVETYAADCFAESQSQLLGIRTNFDGVPLVSSLVRSRAQEEFRRNQGRARWETESRVGARVSGELDEQADAFVAKLQQRYERAVLARAESLRLEVEPIEVRTTEQRLIARLRFANNRQLASHTPRNRAPADSLFSMQLHESMLNNALDGMDLGRGTLTPEELRAVVAERLSVDLPAGEPQDRVVEFDFAAEQPARVALGDGHIELVLAFDRLRVDNARFQDFIVHAYFHPRATIDGVWLDQADPVQIEGRMRSGRRAQLHAVFGKIMPPGRTLAVAASTPEQRRTLAGLMVTQLLIDDGWLGVALGPEAPQRTAVTNRYLK</sequence>
<dbReference type="EMBL" id="SIHJ01000001">
    <property type="protein sequence ID" value="TWT38237.1"/>
    <property type="molecule type" value="Genomic_DNA"/>
</dbReference>
<dbReference type="OrthoDB" id="245674at2"/>
<accession>A0A5C5VJV8</accession>